<reference evidence="1 2" key="1">
    <citation type="submission" date="2016-05" db="EMBL/GenBank/DDBJ databases">
        <title>Microbial solvent formation.</title>
        <authorList>
            <person name="Poehlein A."/>
            <person name="Montoya Solano J.D."/>
            <person name="Flitsch S."/>
            <person name="Krabben P."/>
            <person name="Duerre P."/>
            <person name="Daniel R."/>
        </authorList>
    </citation>
    <scope>NUCLEOTIDE SEQUENCE [LARGE SCALE GENOMIC DNA]</scope>
    <source>
        <strain evidence="1 2">DSM 2619</strain>
    </source>
</reference>
<name>A0A1S8TF50_9CLOT</name>
<dbReference type="AlphaFoldDB" id="A0A1S8TF50"/>
<organism evidence="1 2">
    <name type="scientific">Clostridium puniceum</name>
    <dbReference type="NCBI Taxonomy" id="29367"/>
    <lineage>
        <taxon>Bacteria</taxon>
        <taxon>Bacillati</taxon>
        <taxon>Bacillota</taxon>
        <taxon>Clostridia</taxon>
        <taxon>Eubacteriales</taxon>
        <taxon>Clostridiaceae</taxon>
        <taxon>Clostridium</taxon>
    </lineage>
</organism>
<keyword evidence="2" id="KW-1185">Reference proteome</keyword>
<dbReference type="STRING" id="29367.CLPUN_27450"/>
<dbReference type="EMBL" id="LZZM01000174">
    <property type="protein sequence ID" value="OOM76358.1"/>
    <property type="molecule type" value="Genomic_DNA"/>
</dbReference>
<evidence type="ECO:0008006" key="3">
    <source>
        <dbReference type="Google" id="ProtNLM"/>
    </source>
</evidence>
<dbReference type="InterPro" id="IPR021377">
    <property type="entry name" value="DUF3006"/>
</dbReference>
<sequence length="73" mass="8879">MNKKYIVDRIEEKYAVVEMENGDMHRISTDNIRGDFKEGDILINKGEYFEIDKAFTFNRRKQIENLMKDMWKE</sequence>
<comment type="caution">
    <text evidence="1">The sequence shown here is derived from an EMBL/GenBank/DDBJ whole genome shotgun (WGS) entry which is preliminary data.</text>
</comment>
<dbReference type="RefSeq" id="WP_077847843.1">
    <property type="nucleotide sequence ID" value="NZ_LZZM01000174.1"/>
</dbReference>
<protein>
    <recommendedName>
        <fullName evidence="3">DUF3006 domain-containing protein</fullName>
    </recommendedName>
</protein>
<dbReference type="OrthoDB" id="164847at2"/>
<accession>A0A1S8TF50</accession>
<dbReference type="Pfam" id="PF11213">
    <property type="entry name" value="DUF3006"/>
    <property type="match status" value="1"/>
</dbReference>
<evidence type="ECO:0000313" key="1">
    <source>
        <dbReference type="EMBL" id="OOM76358.1"/>
    </source>
</evidence>
<evidence type="ECO:0000313" key="2">
    <source>
        <dbReference type="Proteomes" id="UP000190890"/>
    </source>
</evidence>
<proteinExistence type="predicted"/>
<dbReference type="Proteomes" id="UP000190890">
    <property type="component" value="Unassembled WGS sequence"/>
</dbReference>
<gene>
    <name evidence="1" type="ORF">CLPUN_27450</name>
</gene>